<evidence type="ECO:0000313" key="1">
    <source>
        <dbReference type="EnsemblPlants" id="QL09p030386:mrna"/>
    </source>
</evidence>
<protein>
    <submittedName>
        <fullName evidence="1">Uncharacterized protein</fullName>
    </submittedName>
</protein>
<keyword evidence="2" id="KW-1185">Reference proteome</keyword>
<organism evidence="1 2">
    <name type="scientific">Quercus lobata</name>
    <name type="common">Valley oak</name>
    <dbReference type="NCBI Taxonomy" id="97700"/>
    <lineage>
        <taxon>Eukaryota</taxon>
        <taxon>Viridiplantae</taxon>
        <taxon>Streptophyta</taxon>
        <taxon>Embryophyta</taxon>
        <taxon>Tracheophyta</taxon>
        <taxon>Spermatophyta</taxon>
        <taxon>Magnoliopsida</taxon>
        <taxon>eudicotyledons</taxon>
        <taxon>Gunneridae</taxon>
        <taxon>Pentapetalae</taxon>
        <taxon>rosids</taxon>
        <taxon>fabids</taxon>
        <taxon>Fagales</taxon>
        <taxon>Fagaceae</taxon>
        <taxon>Quercus</taxon>
    </lineage>
</organism>
<reference evidence="1" key="2">
    <citation type="submission" date="2021-01" db="UniProtKB">
        <authorList>
            <consortium name="EnsemblPlants"/>
        </authorList>
    </citation>
    <scope>IDENTIFICATION</scope>
</reference>
<accession>A0A7N2MJH0</accession>
<dbReference type="AlphaFoldDB" id="A0A7N2MJH0"/>
<reference evidence="1 2" key="1">
    <citation type="journal article" date="2016" name="G3 (Bethesda)">
        <title>First Draft Assembly and Annotation of the Genome of a California Endemic Oak Quercus lobata Nee (Fagaceae).</title>
        <authorList>
            <person name="Sork V.L."/>
            <person name="Fitz-Gibbon S.T."/>
            <person name="Puiu D."/>
            <person name="Crepeau M."/>
            <person name="Gugger P.F."/>
            <person name="Sherman R."/>
            <person name="Stevens K."/>
            <person name="Langley C.H."/>
            <person name="Pellegrini M."/>
            <person name="Salzberg S.L."/>
        </authorList>
    </citation>
    <scope>NUCLEOTIDE SEQUENCE [LARGE SCALE GENOMIC DNA]</scope>
    <source>
        <strain evidence="1 2">cv. SW786</strain>
    </source>
</reference>
<proteinExistence type="predicted"/>
<evidence type="ECO:0000313" key="2">
    <source>
        <dbReference type="Proteomes" id="UP000594261"/>
    </source>
</evidence>
<dbReference type="InParanoid" id="A0A7N2MJH0"/>
<dbReference type="Proteomes" id="UP000594261">
    <property type="component" value="Chromosome 9"/>
</dbReference>
<dbReference type="EMBL" id="LRBV02000009">
    <property type="status" value="NOT_ANNOTATED_CDS"/>
    <property type="molecule type" value="Genomic_DNA"/>
</dbReference>
<dbReference type="EnsemblPlants" id="QL09p030386:mrna">
    <property type="protein sequence ID" value="QL09p030386:mrna"/>
    <property type="gene ID" value="QL09p030386"/>
</dbReference>
<sequence length="175" mass="20129">MTSASIVWKVETHSPNIFPEENLRLCVLVYVRIDLMKVQNFLKTEDPLNTRLMCIFMDWICVYTSDLRVFKAKYFPIGSIFDAKPKSRSYAWKSILKAQKVILLGARWRIGDGTSIKIFMDSWLLVSNSGQILSPVSVFSKDAIVDQLLDSELRWKNVRVGEEVWPLNKVAGVVR</sequence>
<name>A0A7N2MJH0_QUELO</name>
<dbReference type="Gramene" id="QL09p030386:mrna">
    <property type="protein sequence ID" value="QL09p030386:mrna"/>
    <property type="gene ID" value="QL09p030386"/>
</dbReference>